<name>A0A0S2TD82_9GAMM</name>
<feature type="chain" id="PRO_5006604921" evidence="1">
    <location>
        <begin position="22"/>
        <end position="274"/>
    </location>
</feature>
<gene>
    <name evidence="2" type="ORF">Tel_07970</name>
</gene>
<dbReference type="EMBL" id="CP013099">
    <property type="protein sequence ID" value="ALP53098.1"/>
    <property type="molecule type" value="Genomic_DNA"/>
</dbReference>
<keyword evidence="3" id="KW-1185">Reference proteome</keyword>
<sequence length="274" mass="30275">MKALIYSGILLLTLSPLGCQASLCYVKQGKADCIVRAGEKMALKQSYSPCDEVTVICPGATLCYTNLQSGISCLESGAVLEDADTDGAATIDIAARSSRRDDASFLQVLRDIFFPQAVTHLGMKRLNTYEELAGFPDGYVLMPEQALVFSSHDKGHARIESFALWRAHEEQAILKLDRPGASVRIPAALLMPEQQYRWRALANGDEFGGGFTIESQAYQQEFEQALNQALQHSDSANVSRHIVRAALAKKYGYSFDYLQSVQMARNEINKRDQP</sequence>
<evidence type="ECO:0000256" key="1">
    <source>
        <dbReference type="SAM" id="SignalP"/>
    </source>
</evidence>
<dbReference type="KEGG" id="tee:Tel_07970"/>
<feature type="signal peptide" evidence="1">
    <location>
        <begin position="1"/>
        <end position="21"/>
    </location>
</feature>
<dbReference type="AlphaFoldDB" id="A0A0S2TD82"/>
<reference evidence="2" key="1">
    <citation type="submission" date="2015-10" db="EMBL/GenBank/DDBJ databases">
        <title>Description of Candidatus Tenderia electrophaga gen. nov, sp. nov., an Uncultivated Electroautotroph from a Biocathode Enrichment.</title>
        <authorList>
            <person name="Eddie B.J."/>
            <person name="Malanoski A.P."/>
            <person name="Wang Z."/>
            <person name="Hall R.J."/>
            <person name="Oh S.D."/>
            <person name="Heiner C."/>
            <person name="Lin B."/>
            <person name="Strycharz-Glaven S.M."/>
        </authorList>
    </citation>
    <scope>NUCLEOTIDE SEQUENCE [LARGE SCALE GENOMIC DNA]</scope>
    <source>
        <strain evidence="2">NRL1</strain>
    </source>
</reference>
<evidence type="ECO:0000313" key="3">
    <source>
        <dbReference type="Proteomes" id="UP000055136"/>
    </source>
</evidence>
<keyword evidence="1" id="KW-0732">Signal</keyword>
<proteinExistence type="predicted"/>
<evidence type="ECO:0000313" key="2">
    <source>
        <dbReference type="EMBL" id="ALP53098.1"/>
    </source>
</evidence>
<dbReference type="Proteomes" id="UP000055136">
    <property type="component" value="Chromosome"/>
</dbReference>
<accession>A0A0S2TD82</accession>
<dbReference type="STRING" id="1748243.Tel_07970"/>
<organism evidence="2 3">
    <name type="scientific">Candidatus Tenderia electrophaga</name>
    <dbReference type="NCBI Taxonomy" id="1748243"/>
    <lineage>
        <taxon>Bacteria</taxon>
        <taxon>Pseudomonadati</taxon>
        <taxon>Pseudomonadota</taxon>
        <taxon>Gammaproteobacteria</taxon>
        <taxon>Candidatus Tenderiales</taxon>
        <taxon>Candidatus Tenderiaceae</taxon>
        <taxon>Candidatus Tenderia</taxon>
    </lineage>
</organism>
<protein>
    <submittedName>
        <fullName evidence="2">Uncharacterized protein</fullName>
    </submittedName>
</protein>